<dbReference type="PANTHER" id="PTHR46681:SF1">
    <property type="entry name" value="KINETOCHORE PROTEIN NDC80 HOMOLOG"/>
    <property type="match status" value="1"/>
</dbReference>
<evidence type="ECO:0000256" key="1">
    <source>
        <dbReference type="SAM" id="Coils"/>
    </source>
</evidence>
<dbReference type="EMBL" id="JADFTS010000001">
    <property type="protein sequence ID" value="KAF9625179.1"/>
    <property type="molecule type" value="Genomic_DNA"/>
</dbReference>
<organism evidence="2 3">
    <name type="scientific">Coptis chinensis</name>
    <dbReference type="NCBI Taxonomy" id="261450"/>
    <lineage>
        <taxon>Eukaryota</taxon>
        <taxon>Viridiplantae</taxon>
        <taxon>Streptophyta</taxon>
        <taxon>Embryophyta</taxon>
        <taxon>Tracheophyta</taxon>
        <taxon>Spermatophyta</taxon>
        <taxon>Magnoliopsida</taxon>
        <taxon>Ranunculales</taxon>
        <taxon>Ranunculaceae</taxon>
        <taxon>Coptidoideae</taxon>
        <taxon>Coptis</taxon>
    </lineage>
</organism>
<feature type="coiled-coil region" evidence="1">
    <location>
        <begin position="22"/>
        <end position="77"/>
    </location>
</feature>
<gene>
    <name evidence="2" type="ORF">IFM89_020046</name>
</gene>
<evidence type="ECO:0000313" key="2">
    <source>
        <dbReference type="EMBL" id="KAF9625179.1"/>
    </source>
</evidence>
<reference evidence="2 3" key="1">
    <citation type="submission" date="2020-10" db="EMBL/GenBank/DDBJ databases">
        <title>The Coptis chinensis genome and diversification of protoberbering-type alkaloids.</title>
        <authorList>
            <person name="Wang B."/>
            <person name="Shu S."/>
            <person name="Song C."/>
            <person name="Liu Y."/>
        </authorList>
    </citation>
    <scope>NUCLEOTIDE SEQUENCE [LARGE SCALE GENOMIC DNA]</scope>
    <source>
        <strain evidence="2">HL-2020</strain>
        <tissue evidence="2">Leaf</tissue>
    </source>
</reference>
<comment type="caution">
    <text evidence="2">The sequence shown here is derived from an EMBL/GenBank/DDBJ whole genome shotgun (WGS) entry which is preliminary data.</text>
</comment>
<accession>A0A835MFG5</accession>
<sequence>MEKEVFNLDEKLQAMKSDPSAKEKLDKEKAMLEEDIRKFHALIDGFKCNIMELEKGLERMEKELEMKNSKNQKIIEENMELKKFLES</sequence>
<name>A0A835MFG5_9MAGN</name>
<keyword evidence="3" id="KW-1185">Reference proteome</keyword>
<dbReference type="InterPro" id="IPR055307">
    <property type="entry name" value="NDC80_plants"/>
</dbReference>
<proteinExistence type="predicted"/>
<keyword evidence="1" id="KW-0175">Coiled coil</keyword>
<dbReference type="Proteomes" id="UP000631114">
    <property type="component" value="Unassembled WGS sequence"/>
</dbReference>
<dbReference type="PANTHER" id="PTHR46681">
    <property type="entry name" value="KINETOCHORE PROTEIN NDC80 HOMOLOG"/>
    <property type="match status" value="1"/>
</dbReference>
<protein>
    <submittedName>
        <fullName evidence="2">Uncharacterized protein</fullName>
    </submittedName>
</protein>
<dbReference type="OrthoDB" id="7459479at2759"/>
<evidence type="ECO:0000313" key="3">
    <source>
        <dbReference type="Proteomes" id="UP000631114"/>
    </source>
</evidence>
<dbReference type="AlphaFoldDB" id="A0A835MFG5"/>